<sequence>MTDGDGSGDWDAALPGKKKNEHKRKNIKADCRVFKLYIAPPC</sequence>
<organism evidence="2">
    <name type="scientific">uncultured bacterium contig00027</name>
    <dbReference type="NCBI Taxonomy" id="1181516"/>
    <lineage>
        <taxon>Bacteria</taxon>
        <taxon>environmental samples</taxon>
    </lineage>
</organism>
<reference evidence="2" key="1">
    <citation type="submission" date="2012-03" db="EMBL/GenBank/DDBJ databases">
        <title>Functional metagenomics reveals considerable lignocellulase gene clusters in the gut microbiome of a wood-feeding higher termite.</title>
        <authorList>
            <person name="Liu N."/>
        </authorList>
    </citation>
    <scope>NUCLEOTIDE SEQUENCE</scope>
</reference>
<evidence type="ECO:0000256" key="1">
    <source>
        <dbReference type="SAM" id="MobiDB-lite"/>
    </source>
</evidence>
<dbReference type="EMBL" id="JQ844233">
    <property type="protein sequence ID" value="AGS53442.1"/>
    <property type="molecule type" value="Genomic_DNA"/>
</dbReference>
<accession>A0A806K101</accession>
<dbReference type="AlphaFoldDB" id="A0A806K101"/>
<proteinExistence type="predicted"/>
<evidence type="ECO:0000313" key="2">
    <source>
        <dbReference type="EMBL" id="AGS53442.1"/>
    </source>
</evidence>
<feature type="region of interest" description="Disordered" evidence="1">
    <location>
        <begin position="1"/>
        <end position="24"/>
    </location>
</feature>
<name>A0A806K101_9BACT</name>
<protein>
    <submittedName>
        <fullName evidence="2">Uncharacterized protein</fullName>
    </submittedName>
</protein>